<comment type="caution">
    <text evidence="1">The sequence shown here is derived from an EMBL/GenBank/DDBJ whole genome shotgun (WGS) entry which is preliminary data.</text>
</comment>
<organism evidence="1">
    <name type="scientific">Thermodesulfobacterium geofontis</name>
    <dbReference type="NCBI Taxonomy" id="1295609"/>
    <lineage>
        <taxon>Bacteria</taxon>
        <taxon>Pseudomonadati</taxon>
        <taxon>Thermodesulfobacteriota</taxon>
        <taxon>Thermodesulfobacteria</taxon>
        <taxon>Thermodesulfobacteriales</taxon>
        <taxon>Thermodesulfobacteriaceae</taxon>
        <taxon>Thermodesulfobacterium</taxon>
    </lineage>
</organism>
<evidence type="ECO:0008006" key="2">
    <source>
        <dbReference type="Google" id="ProtNLM"/>
    </source>
</evidence>
<dbReference type="AlphaFoldDB" id="A0A7V4N3W7"/>
<dbReference type="EMBL" id="DTEI01000108">
    <property type="protein sequence ID" value="HGU16229.1"/>
    <property type="molecule type" value="Genomic_DNA"/>
</dbReference>
<reference evidence="1" key="1">
    <citation type="journal article" date="2020" name="mSystems">
        <title>Genome- and Community-Level Interaction Insights into Carbon Utilization and Element Cycling Functions of Hydrothermarchaeota in Hydrothermal Sediment.</title>
        <authorList>
            <person name="Zhou Z."/>
            <person name="Liu Y."/>
            <person name="Xu W."/>
            <person name="Pan J."/>
            <person name="Luo Z.H."/>
            <person name="Li M."/>
        </authorList>
    </citation>
    <scope>NUCLEOTIDE SEQUENCE [LARGE SCALE GENOMIC DNA]</scope>
    <source>
        <strain evidence="1">SpSt-711</strain>
    </source>
</reference>
<name>A0A7V4N3W7_9BACT</name>
<gene>
    <name evidence="1" type="ORF">ENU91_06235</name>
</gene>
<evidence type="ECO:0000313" key="1">
    <source>
        <dbReference type="EMBL" id="HGU16229.1"/>
    </source>
</evidence>
<accession>A0A7V4N3W7</accession>
<protein>
    <recommendedName>
        <fullName evidence="2">PD-(D/E)XK endonuclease-like domain-containing protein</fullName>
    </recommendedName>
</protein>
<proteinExistence type="predicted"/>
<sequence>MVLKLNQSKVSLRLLKEKSDSIILGEILHNIWELLLIHRENIFSLPSNSEELKSKIETYIKKALASYQEPLSQRKYLLERAFDIIEKMLKSEEFKKFGELFKKDEVLAIYREPEGFFAEENQIQDLRPDLIIKKRDEWIILEFKLHGEFEESQLERYFSLLKKVFPNDNIKAYLVSFEPFKIELKYLKYCEISKPNEPSSSHPTQLSLFKNLN</sequence>